<dbReference type="Pfam" id="PF04024">
    <property type="entry name" value="PspC"/>
    <property type="match status" value="1"/>
</dbReference>
<comment type="caution">
    <text evidence="3">The sequence shown here is derived from an EMBL/GenBank/DDBJ whole genome shotgun (WGS) entry which is preliminary data.</text>
</comment>
<proteinExistence type="predicted"/>
<evidence type="ECO:0000313" key="3">
    <source>
        <dbReference type="EMBL" id="KHF45826.1"/>
    </source>
</evidence>
<dbReference type="Proteomes" id="UP000030848">
    <property type="component" value="Unassembled WGS sequence"/>
</dbReference>
<dbReference type="AlphaFoldDB" id="A0A837DIW4"/>
<feature type="domain" description="Major facilitator superfamily (MFS) profile" evidence="2">
    <location>
        <begin position="1"/>
        <end position="49"/>
    </location>
</feature>
<dbReference type="EMBL" id="JRZE01000001">
    <property type="protein sequence ID" value="KHF45826.1"/>
    <property type="molecule type" value="Genomic_DNA"/>
</dbReference>
<keyword evidence="1" id="KW-0812">Transmembrane</keyword>
<evidence type="ECO:0000259" key="2">
    <source>
        <dbReference type="PROSITE" id="PS50850"/>
    </source>
</evidence>
<dbReference type="InterPro" id="IPR007168">
    <property type="entry name" value="Phageshock_PspC_N"/>
</dbReference>
<feature type="transmembrane region" description="Helical" evidence="1">
    <location>
        <begin position="22"/>
        <end position="45"/>
    </location>
</feature>
<protein>
    <submittedName>
        <fullName evidence="3">Phage-shock protein</fullName>
    </submittedName>
</protein>
<evidence type="ECO:0000313" key="4">
    <source>
        <dbReference type="Proteomes" id="UP000030848"/>
    </source>
</evidence>
<dbReference type="GO" id="GO:0022857">
    <property type="term" value="F:transmembrane transporter activity"/>
    <property type="evidence" value="ECO:0007669"/>
    <property type="project" value="InterPro"/>
</dbReference>
<organism evidence="3 4">
    <name type="scientific">Saccharomonospora viridis</name>
    <dbReference type="NCBI Taxonomy" id="1852"/>
    <lineage>
        <taxon>Bacteria</taxon>
        <taxon>Bacillati</taxon>
        <taxon>Actinomycetota</taxon>
        <taxon>Actinomycetes</taxon>
        <taxon>Pseudonocardiales</taxon>
        <taxon>Pseudonocardiaceae</taxon>
        <taxon>Saccharomonospora</taxon>
    </lineage>
</organism>
<name>A0A837DIW4_9PSEU</name>
<keyword evidence="1" id="KW-0472">Membrane</keyword>
<dbReference type="PROSITE" id="PS50850">
    <property type="entry name" value="MFS"/>
    <property type="match status" value="1"/>
</dbReference>
<accession>A0A837DIW4</accession>
<gene>
    <name evidence="3" type="ORF">MINT15_01270</name>
</gene>
<evidence type="ECO:0000256" key="1">
    <source>
        <dbReference type="SAM" id="Phobius"/>
    </source>
</evidence>
<reference evidence="3 4" key="1">
    <citation type="submission" date="2014-10" db="EMBL/GenBank/DDBJ databases">
        <title>Genome sequence of Micropolyspora internatus JCM3315.</title>
        <authorList>
            <person name="Shin S.-K."/>
            <person name="Yi H."/>
        </authorList>
    </citation>
    <scope>NUCLEOTIDE SEQUENCE [LARGE SCALE GENOMIC DNA]</scope>
    <source>
        <strain evidence="3 4">JCM 3315</strain>
    </source>
</reference>
<sequence>MIAGVCGGIARRYGWRSRNVRLAFVASCLLPGPQFLIYLALWLLLPEEP</sequence>
<dbReference type="InterPro" id="IPR020846">
    <property type="entry name" value="MFS_dom"/>
</dbReference>
<keyword evidence="1" id="KW-1133">Transmembrane helix</keyword>